<keyword evidence="2" id="KW-1185">Reference proteome</keyword>
<dbReference type="EMBL" id="CM039431">
    <property type="protein sequence ID" value="KAI4338252.1"/>
    <property type="molecule type" value="Genomic_DNA"/>
</dbReference>
<name>A0ACB9NRG3_BAUVA</name>
<proteinExistence type="predicted"/>
<evidence type="ECO:0000313" key="2">
    <source>
        <dbReference type="Proteomes" id="UP000828941"/>
    </source>
</evidence>
<gene>
    <name evidence="1" type="ORF">L6164_016594</name>
</gene>
<protein>
    <submittedName>
        <fullName evidence="1">Uncharacterized protein</fullName>
    </submittedName>
</protein>
<comment type="caution">
    <text evidence="1">The sequence shown here is derived from an EMBL/GenBank/DDBJ whole genome shotgun (WGS) entry which is preliminary data.</text>
</comment>
<dbReference type="Proteomes" id="UP000828941">
    <property type="component" value="Chromosome 6"/>
</dbReference>
<reference evidence="1 2" key="1">
    <citation type="journal article" date="2022" name="DNA Res.">
        <title>Chromosomal-level genome assembly of the orchid tree Bauhinia variegata (Leguminosae; Cercidoideae) supports the allotetraploid origin hypothesis of Bauhinia.</title>
        <authorList>
            <person name="Zhong Y."/>
            <person name="Chen Y."/>
            <person name="Zheng D."/>
            <person name="Pang J."/>
            <person name="Liu Y."/>
            <person name="Luo S."/>
            <person name="Meng S."/>
            <person name="Qian L."/>
            <person name="Wei D."/>
            <person name="Dai S."/>
            <person name="Zhou R."/>
        </authorList>
    </citation>
    <scope>NUCLEOTIDE SEQUENCE [LARGE SCALE GENOMIC DNA]</scope>
    <source>
        <strain evidence="1">BV-YZ2020</strain>
    </source>
</reference>
<organism evidence="1 2">
    <name type="scientific">Bauhinia variegata</name>
    <name type="common">Purple orchid tree</name>
    <name type="synonym">Phanera variegata</name>
    <dbReference type="NCBI Taxonomy" id="167791"/>
    <lineage>
        <taxon>Eukaryota</taxon>
        <taxon>Viridiplantae</taxon>
        <taxon>Streptophyta</taxon>
        <taxon>Embryophyta</taxon>
        <taxon>Tracheophyta</taxon>
        <taxon>Spermatophyta</taxon>
        <taxon>Magnoliopsida</taxon>
        <taxon>eudicotyledons</taxon>
        <taxon>Gunneridae</taxon>
        <taxon>Pentapetalae</taxon>
        <taxon>rosids</taxon>
        <taxon>fabids</taxon>
        <taxon>Fabales</taxon>
        <taxon>Fabaceae</taxon>
        <taxon>Cercidoideae</taxon>
        <taxon>Cercideae</taxon>
        <taxon>Bauhiniinae</taxon>
        <taxon>Bauhinia</taxon>
    </lineage>
</organism>
<sequence>MSSRSRLYRRTMLKIQKLVELTSYEVEKLKRKKKNVGSTSTHTVADETSPPSKRPRANVVPHSTLPSKPITLDNSSDLLPKGRVGLSTTWVESVGLDGSVELPDLEISNMPTPALVSTEEHPTFRTTAQSEDFSEEPACPLVWKGLQKKMIENLLSLTDPEALVSKFQVVRSEAIIGQVALRFNNHIRADELQAAKDATEDNVALVEKKVITLEAELKTIKNKVNVTEEKIKIAKDKANVTEKKAKSAEDKAKAIEDKVNVYKEKAKTTEARASTALSKWATLGNKLKSVEQELAAMKAELSDLKECEAAASIHTRSSKDKLGEVTTLKAFMTKSMASTKALVYEQTSLARWQKAKRDQLYASRAQVVRDGAIVDLDDKDEPKISIELSNLDVGSTGEDELSH</sequence>
<evidence type="ECO:0000313" key="1">
    <source>
        <dbReference type="EMBL" id="KAI4338252.1"/>
    </source>
</evidence>
<accession>A0ACB9NRG3</accession>